<sequence length="174" mass="19529">MNRLSLSLFRVSAFVRPMKIIAMVFLFGLSVMTQSSFADAQRFTIVGRGLIFSLAEPAGWKMDTESGKRDGVSVVYYQPSQSWDSAPVVMYANTAVKACQPSLSLEDFIKHEVQEFINKNPNLKVSDSETFDADGRKFVIKQFTGDRYGNHEAVAYMEERDVYVSVTLSANTLQ</sequence>
<gene>
    <name evidence="1" type="ORF">OYT1_ch0847</name>
</gene>
<dbReference type="Proteomes" id="UP000033070">
    <property type="component" value="Chromosome"/>
</dbReference>
<reference evidence="1 2" key="1">
    <citation type="submission" date="2018-06" db="EMBL/GenBank/DDBJ databases">
        <title>OYT1 Genome Sequencing.</title>
        <authorList>
            <person name="Kato S."/>
            <person name="Itoh T."/>
            <person name="Ohkuma M."/>
        </authorList>
    </citation>
    <scope>NUCLEOTIDE SEQUENCE [LARGE SCALE GENOMIC DNA]</scope>
    <source>
        <strain evidence="1 2">OYT1</strain>
    </source>
</reference>
<dbReference type="STRING" id="1188319.OYT1_01716"/>
<name>A0A2Z6GA80_9PROT</name>
<evidence type="ECO:0000313" key="2">
    <source>
        <dbReference type="Proteomes" id="UP000033070"/>
    </source>
</evidence>
<dbReference type="KEGG" id="fam:OYT1_ch0847"/>
<protein>
    <submittedName>
        <fullName evidence="1">Uncharacterized protein</fullName>
    </submittedName>
</protein>
<keyword evidence="2" id="KW-1185">Reference proteome</keyword>
<proteinExistence type="predicted"/>
<accession>A0A2Z6GA80</accession>
<dbReference type="EMBL" id="AP018738">
    <property type="protein sequence ID" value="BBE50410.1"/>
    <property type="molecule type" value="Genomic_DNA"/>
</dbReference>
<dbReference type="AlphaFoldDB" id="A0A2Z6GA80"/>
<organism evidence="1 2">
    <name type="scientific">Ferriphaselus amnicola</name>
    <dbReference type="NCBI Taxonomy" id="1188319"/>
    <lineage>
        <taxon>Bacteria</taxon>
        <taxon>Pseudomonadati</taxon>
        <taxon>Pseudomonadota</taxon>
        <taxon>Betaproteobacteria</taxon>
        <taxon>Nitrosomonadales</taxon>
        <taxon>Gallionellaceae</taxon>
        <taxon>Ferriphaselus</taxon>
    </lineage>
</organism>
<evidence type="ECO:0000313" key="1">
    <source>
        <dbReference type="EMBL" id="BBE50410.1"/>
    </source>
</evidence>